<dbReference type="GO" id="GO:0030245">
    <property type="term" value="P:cellulose catabolic process"/>
    <property type="evidence" value="ECO:0007669"/>
    <property type="project" value="UniProtKB-KW"/>
</dbReference>
<feature type="chain" id="PRO_5036450619" description="cellulase" evidence="10">
    <location>
        <begin position="23"/>
        <end position="157"/>
    </location>
</feature>
<feature type="domain" description="Glycosyl hydrolases family 45 active site" evidence="11">
    <location>
        <begin position="105"/>
        <end position="156"/>
    </location>
</feature>
<reference evidence="12" key="1">
    <citation type="submission" date="2016-04" db="EMBL/GenBank/DDBJ databases">
        <authorList>
            <person name="Nguyen H.D."/>
            <person name="Samba Siva P."/>
            <person name="Cullis J."/>
            <person name="Levesque C.A."/>
            <person name="Hambleton S."/>
        </authorList>
    </citation>
    <scope>NUCLEOTIDE SEQUENCE</scope>
    <source>
        <strain evidence="12">DAOMC 236426</strain>
    </source>
</reference>
<dbReference type="SUPFAM" id="SSF50685">
    <property type="entry name" value="Barwin-like endoglucanases"/>
    <property type="match status" value="1"/>
</dbReference>
<dbReference type="Gene3D" id="2.40.40.10">
    <property type="entry name" value="RlpA-like domain"/>
    <property type="match status" value="1"/>
</dbReference>
<evidence type="ECO:0000256" key="5">
    <source>
        <dbReference type="ARBA" id="ARBA00023001"/>
    </source>
</evidence>
<evidence type="ECO:0000259" key="11">
    <source>
        <dbReference type="Pfam" id="PF02015"/>
    </source>
</evidence>
<dbReference type="Pfam" id="PF02015">
    <property type="entry name" value="Glyco_hydro_45"/>
    <property type="match status" value="1"/>
</dbReference>
<protein>
    <recommendedName>
        <fullName evidence="3">cellulase</fullName>
        <ecNumber evidence="3">3.2.1.4</ecNumber>
    </recommendedName>
</protein>
<dbReference type="InterPro" id="IPR052288">
    <property type="entry name" value="GH45_Enzymes"/>
</dbReference>
<evidence type="ECO:0000256" key="6">
    <source>
        <dbReference type="ARBA" id="ARBA00023277"/>
    </source>
</evidence>
<evidence type="ECO:0000256" key="2">
    <source>
        <dbReference type="ARBA" id="ARBA00007793"/>
    </source>
</evidence>
<keyword evidence="6" id="KW-0119">Carbohydrate metabolism</keyword>
<feature type="signal peptide" evidence="10">
    <location>
        <begin position="1"/>
        <end position="22"/>
    </location>
</feature>
<evidence type="ECO:0000256" key="8">
    <source>
        <dbReference type="ARBA" id="ARBA00023326"/>
    </source>
</evidence>
<evidence type="ECO:0000256" key="7">
    <source>
        <dbReference type="ARBA" id="ARBA00023295"/>
    </source>
</evidence>
<feature type="compositionally biased region" description="Basic residues" evidence="9">
    <location>
        <begin position="29"/>
        <end position="47"/>
    </location>
</feature>
<dbReference type="InterPro" id="IPR036908">
    <property type="entry name" value="RlpA-like_sf"/>
</dbReference>
<keyword evidence="4" id="KW-0378">Hydrolase</keyword>
<keyword evidence="8" id="KW-0624">Polysaccharide degradation</keyword>
<accession>A0A8X7MXX0</accession>
<dbReference type="PANTHER" id="PTHR39730:SF1">
    <property type="entry name" value="ENDOGLUCANASE 1"/>
    <property type="match status" value="1"/>
</dbReference>
<keyword evidence="7" id="KW-0326">Glycosidase</keyword>
<dbReference type="GO" id="GO:0008810">
    <property type="term" value="F:cellulase activity"/>
    <property type="evidence" value="ECO:0007669"/>
    <property type="project" value="UniProtKB-EC"/>
</dbReference>
<evidence type="ECO:0000256" key="4">
    <source>
        <dbReference type="ARBA" id="ARBA00022801"/>
    </source>
</evidence>
<keyword evidence="5" id="KW-0136">Cellulose degradation</keyword>
<evidence type="ECO:0000313" key="12">
    <source>
        <dbReference type="EMBL" id="KAE8253675.1"/>
    </source>
</evidence>
<keyword evidence="13" id="KW-1185">Reference proteome</keyword>
<evidence type="ECO:0000256" key="1">
    <source>
        <dbReference type="ARBA" id="ARBA00000966"/>
    </source>
</evidence>
<name>A0A8X7MXX0_9BASI</name>
<dbReference type="Proteomes" id="UP000077684">
    <property type="component" value="Unassembled WGS sequence"/>
</dbReference>
<dbReference type="EC" id="3.2.1.4" evidence="3"/>
<proteinExistence type="inferred from homology"/>
<comment type="caution">
    <text evidence="12">The sequence shown here is derived from an EMBL/GenBank/DDBJ whole genome shotgun (WGS) entry which is preliminary data.</text>
</comment>
<reference evidence="12" key="2">
    <citation type="journal article" date="2019" name="IMA Fungus">
        <title>Genome sequencing and comparison of five Tilletia species to identify candidate genes for the detection of regulated species infecting wheat.</title>
        <authorList>
            <person name="Nguyen H.D.T."/>
            <person name="Sultana T."/>
            <person name="Kesanakurti P."/>
            <person name="Hambleton S."/>
        </authorList>
    </citation>
    <scope>NUCLEOTIDE SEQUENCE</scope>
    <source>
        <strain evidence="12">DAOMC 236426</strain>
    </source>
</reference>
<feature type="compositionally biased region" description="Low complexity" evidence="9">
    <location>
        <begin position="62"/>
        <end position="83"/>
    </location>
</feature>
<sequence length="157" mass="16804">MQILTHTFLLLATSLLFLGVLAEDIPSSRTKHRHHGHRAHHHHHHPHPHYDLQAKAPPAGKIPQHGPPHAAGAIPPSPATGTTPSPPVTVPFGNKPAGHCEANGGIATQYWDCCKDSASWPGNSFVDRPVYSCAKDGETILESMQVKSSCQGGDAYV</sequence>
<dbReference type="EMBL" id="LWDE02000080">
    <property type="protein sequence ID" value="KAE8253675.1"/>
    <property type="molecule type" value="Genomic_DNA"/>
</dbReference>
<evidence type="ECO:0000256" key="3">
    <source>
        <dbReference type="ARBA" id="ARBA00012601"/>
    </source>
</evidence>
<keyword evidence="10" id="KW-0732">Signal</keyword>
<organism evidence="12 13">
    <name type="scientific">Tilletia controversa</name>
    <name type="common">dwarf bunt fungus</name>
    <dbReference type="NCBI Taxonomy" id="13291"/>
    <lineage>
        <taxon>Eukaryota</taxon>
        <taxon>Fungi</taxon>
        <taxon>Dikarya</taxon>
        <taxon>Basidiomycota</taxon>
        <taxon>Ustilaginomycotina</taxon>
        <taxon>Exobasidiomycetes</taxon>
        <taxon>Tilletiales</taxon>
        <taxon>Tilletiaceae</taxon>
        <taxon>Tilletia</taxon>
    </lineage>
</organism>
<feature type="non-terminal residue" evidence="12">
    <location>
        <position position="1"/>
    </location>
</feature>
<dbReference type="AlphaFoldDB" id="A0A8X7MXX0"/>
<gene>
    <name evidence="12" type="ORF">A4X06_0g1279</name>
</gene>
<dbReference type="PANTHER" id="PTHR39730">
    <property type="entry name" value="ENDOGLUCANASE 1"/>
    <property type="match status" value="1"/>
</dbReference>
<evidence type="ECO:0000313" key="13">
    <source>
        <dbReference type="Proteomes" id="UP000077684"/>
    </source>
</evidence>
<comment type="similarity">
    <text evidence="2">Belongs to the glycosyl hydrolase 45 (cellulase K) family.</text>
</comment>
<feature type="region of interest" description="Disordered" evidence="9">
    <location>
        <begin position="28"/>
        <end position="92"/>
    </location>
</feature>
<comment type="catalytic activity">
    <reaction evidence="1">
        <text>Endohydrolysis of (1-&gt;4)-beta-D-glucosidic linkages in cellulose, lichenin and cereal beta-D-glucans.</text>
        <dbReference type="EC" id="3.2.1.4"/>
    </reaction>
</comment>
<evidence type="ECO:0000256" key="10">
    <source>
        <dbReference type="SAM" id="SignalP"/>
    </source>
</evidence>
<evidence type="ECO:0000256" key="9">
    <source>
        <dbReference type="SAM" id="MobiDB-lite"/>
    </source>
</evidence>
<dbReference type="InterPro" id="IPR000334">
    <property type="entry name" value="Glyco_hydro_45"/>
</dbReference>